<keyword evidence="2" id="KW-0732">Signal</keyword>
<protein>
    <recommendedName>
        <fullName evidence="5">ATP-dependent DNA helicase RecG</fullName>
    </recommendedName>
</protein>
<comment type="caution">
    <text evidence="3">The sequence shown here is derived from an EMBL/GenBank/DDBJ whole genome shotgun (WGS) entry which is preliminary data.</text>
</comment>
<dbReference type="RefSeq" id="WP_345634621.1">
    <property type="nucleotide sequence ID" value="NZ_BAABJQ010000020.1"/>
</dbReference>
<organism evidence="3 4">
    <name type="scientific">Rugosimonospora acidiphila</name>
    <dbReference type="NCBI Taxonomy" id="556531"/>
    <lineage>
        <taxon>Bacteria</taxon>
        <taxon>Bacillati</taxon>
        <taxon>Actinomycetota</taxon>
        <taxon>Actinomycetes</taxon>
        <taxon>Micromonosporales</taxon>
        <taxon>Micromonosporaceae</taxon>
        <taxon>Rugosimonospora</taxon>
    </lineage>
</organism>
<evidence type="ECO:0000313" key="4">
    <source>
        <dbReference type="Proteomes" id="UP001501570"/>
    </source>
</evidence>
<proteinExistence type="predicted"/>
<reference evidence="4" key="1">
    <citation type="journal article" date="2019" name="Int. J. Syst. Evol. Microbiol.">
        <title>The Global Catalogue of Microorganisms (GCM) 10K type strain sequencing project: providing services to taxonomists for standard genome sequencing and annotation.</title>
        <authorList>
            <consortium name="The Broad Institute Genomics Platform"/>
            <consortium name="The Broad Institute Genome Sequencing Center for Infectious Disease"/>
            <person name="Wu L."/>
            <person name="Ma J."/>
        </authorList>
    </citation>
    <scope>NUCLEOTIDE SEQUENCE [LARGE SCALE GENOMIC DNA]</scope>
    <source>
        <strain evidence="4">JCM 18304</strain>
    </source>
</reference>
<gene>
    <name evidence="3" type="ORF">GCM10023322_56380</name>
</gene>
<keyword evidence="4" id="KW-1185">Reference proteome</keyword>
<feature type="signal peptide" evidence="2">
    <location>
        <begin position="1"/>
        <end position="28"/>
    </location>
</feature>
<dbReference type="Proteomes" id="UP001501570">
    <property type="component" value="Unassembled WGS sequence"/>
</dbReference>
<sequence length="674" mass="71770">MPRLNARWAVFGTTVLLGLALTGTASFGAVPTAPKDACDPVAPAGCMLPFPDNYYTVPDRQSATGLRVHFDAAAMPANVLGQHIDPTEWNRQDGFSPGEPILVQVPGLDVARSHIAPVTDVGSSLDADAPIVLINTRTGKRTPYWAELDAHAAAQPDRQLLIIRPAVAMDEGATYVVGLRDLRDSAGRTLRAPASFSSALDAQGRKRTTRDAQVQHLAGVLAAHGVHTRDLYLAWDFTIASEQNLTGRVLAMRDTAFGSLGRAAPKFTVTSVTDYPADQDPRIARQVVGTVTVPSFLTGSGGPGSRLHYGPASGNGLPATPDALPTPSGTNLQADFVCNIPRSADAAHPAHLSLYGHGLLGSPTEVNAGNVKDMSEGHDFMFCATSWIGLAADDVNFVSGVWTDVSQFPAVPDRLQQSFLNFLFLGRDMDTASGFASNPAFQDAKGHSLLDVRGGLHYDGNSQGGINGGALTAIAQDYTRAVLGVPGMNYSTLLQRSVDFAPFQQILDVSYPDPINQQLLFGLVQMLWDRGEADGYAQHITSDPLPHTPNHTVLMHVAFADHQVSNAAAEVEARTIGARLYQPALAPGWTDEKQPYWGIPPLPNHPYQGSAMVVWNSGAAFNPPPTNLAPDQPQYGADPHEFPRAQPQAQQQKATFLLTGLVVNVCGGKPCPSS</sequence>
<evidence type="ECO:0000256" key="2">
    <source>
        <dbReference type="SAM" id="SignalP"/>
    </source>
</evidence>
<dbReference type="EMBL" id="BAABJQ010000020">
    <property type="protein sequence ID" value="GAA5193743.1"/>
    <property type="molecule type" value="Genomic_DNA"/>
</dbReference>
<accession>A0ABP9SDK9</accession>
<evidence type="ECO:0000256" key="1">
    <source>
        <dbReference type="SAM" id="MobiDB-lite"/>
    </source>
</evidence>
<feature type="chain" id="PRO_5045356522" description="ATP-dependent DNA helicase RecG" evidence="2">
    <location>
        <begin position="29"/>
        <end position="674"/>
    </location>
</feature>
<feature type="region of interest" description="Disordered" evidence="1">
    <location>
        <begin position="623"/>
        <end position="648"/>
    </location>
</feature>
<name>A0ABP9SDK9_9ACTN</name>
<evidence type="ECO:0000313" key="3">
    <source>
        <dbReference type="EMBL" id="GAA5193743.1"/>
    </source>
</evidence>
<evidence type="ECO:0008006" key="5">
    <source>
        <dbReference type="Google" id="ProtNLM"/>
    </source>
</evidence>